<feature type="region of interest" description="Disordered" evidence="1">
    <location>
        <begin position="114"/>
        <end position="133"/>
    </location>
</feature>
<proteinExistence type="predicted"/>
<feature type="compositionally biased region" description="Basic residues" evidence="1">
    <location>
        <begin position="91"/>
        <end position="101"/>
    </location>
</feature>
<gene>
    <name evidence="2" type="ORF">UFOVP678_37</name>
</gene>
<evidence type="ECO:0000256" key="1">
    <source>
        <dbReference type="SAM" id="MobiDB-lite"/>
    </source>
</evidence>
<dbReference type="EMBL" id="LR796655">
    <property type="protein sequence ID" value="CAB4157614.1"/>
    <property type="molecule type" value="Genomic_DNA"/>
</dbReference>
<organism evidence="2">
    <name type="scientific">uncultured Caudovirales phage</name>
    <dbReference type="NCBI Taxonomy" id="2100421"/>
    <lineage>
        <taxon>Viruses</taxon>
        <taxon>Duplodnaviria</taxon>
        <taxon>Heunggongvirae</taxon>
        <taxon>Uroviricota</taxon>
        <taxon>Caudoviricetes</taxon>
        <taxon>Peduoviridae</taxon>
        <taxon>Maltschvirus</taxon>
        <taxon>Maltschvirus maltsch</taxon>
    </lineage>
</organism>
<name>A0A6J5NQW8_9CAUD</name>
<accession>A0A6J5NQW8</accession>
<evidence type="ECO:0000313" key="2">
    <source>
        <dbReference type="EMBL" id="CAB4157614.1"/>
    </source>
</evidence>
<protein>
    <submittedName>
        <fullName evidence="2">Uncharacterized protein</fullName>
    </submittedName>
</protein>
<reference evidence="2" key="1">
    <citation type="submission" date="2020-04" db="EMBL/GenBank/DDBJ databases">
        <authorList>
            <person name="Chiriac C."/>
            <person name="Salcher M."/>
            <person name="Ghai R."/>
            <person name="Kavagutti S V."/>
        </authorList>
    </citation>
    <scope>NUCLEOTIDE SEQUENCE</scope>
</reference>
<feature type="region of interest" description="Disordered" evidence="1">
    <location>
        <begin position="78"/>
        <end position="101"/>
    </location>
</feature>
<sequence>MATTPDIIQISWIDAVADSGWEEKVKAEIHHCITVGFLVHETDEAICIASTWSDTETNARMHIPKAWIKDRKVLNETTVSESKGTKPAKVGSKRVAKKVSATKRTRFTQLSDGQSWGRYSDVSVGEGRNPSLN</sequence>